<dbReference type="Proteomes" id="UP000663942">
    <property type="component" value="Chromosome"/>
</dbReference>
<accession>A0ABX7SL59</accession>
<dbReference type="EMBL" id="CP062006">
    <property type="protein sequence ID" value="QTC88421.1"/>
    <property type="molecule type" value="Genomic_DNA"/>
</dbReference>
<organism evidence="1 2">
    <name type="scientific">Brevundimonas pondensis</name>
    <dbReference type="NCBI Taxonomy" id="2774189"/>
    <lineage>
        <taxon>Bacteria</taxon>
        <taxon>Pseudomonadati</taxon>
        <taxon>Pseudomonadota</taxon>
        <taxon>Alphaproteobacteria</taxon>
        <taxon>Caulobacterales</taxon>
        <taxon>Caulobacteraceae</taxon>
        <taxon>Brevundimonas</taxon>
    </lineage>
</organism>
<dbReference type="Pfam" id="PF21983">
    <property type="entry name" value="NikA-like"/>
    <property type="match status" value="1"/>
</dbReference>
<proteinExistence type="predicted"/>
<gene>
    <name evidence="1" type="primary">mobC</name>
    <name evidence="1" type="ORF">IFE19_03245</name>
</gene>
<protein>
    <submittedName>
        <fullName evidence="1">Plasmid mobilization relaxosome protein MobC</fullName>
    </submittedName>
</protein>
<dbReference type="InterPro" id="IPR053842">
    <property type="entry name" value="NikA-like"/>
</dbReference>
<dbReference type="RefSeq" id="WP_207825625.1">
    <property type="nucleotide sequence ID" value="NZ_CP062006.1"/>
</dbReference>
<sequence>MDRLTLRVSPDLIRRFDAAAVGQGGRSRLLRRLMEGAARAPFPEAPAVVPEPRSGKLTVRLTEVEMALLQAEAASVGLSRTQWSVSLIRRRLEGRAQFTPPEAMALIECRRELRRIGVNVNQIARALNTAVMEGAVLDLEVAQLDAYRAELRGWVEALGEAFKGNLAYWSEPVR</sequence>
<evidence type="ECO:0000313" key="1">
    <source>
        <dbReference type="EMBL" id="QTC88421.1"/>
    </source>
</evidence>
<keyword evidence="2" id="KW-1185">Reference proteome</keyword>
<reference evidence="1 2" key="1">
    <citation type="submission" date="2020-09" db="EMBL/GenBank/DDBJ databases">
        <title>Brevundimonas sp. LVF1 isolated from an oligotrophic pond in Goettingen, Germany.</title>
        <authorList>
            <person name="Friedrich I."/>
            <person name="Klassen A."/>
            <person name="Neubauer H."/>
            <person name="Schneider D."/>
            <person name="Hertel R."/>
            <person name="Daniel R."/>
        </authorList>
    </citation>
    <scope>NUCLEOTIDE SEQUENCE [LARGE SCALE GENOMIC DNA]</scope>
    <source>
        <strain evidence="1 2">LVF1</strain>
    </source>
</reference>
<evidence type="ECO:0000313" key="2">
    <source>
        <dbReference type="Proteomes" id="UP000663942"/>
    </source>
</evidence>
<name>A0ABX7SL59_9CAUL</name>